<keyword evidence="3" id="KW-0812">Transmembrane</keyword>
<feature type="compositionally biased region" description="Acidic residues" evidence="2">
    <location>
        <begin position="519"/>
        <end position="529"/>
    </location>
</feature>
<dbReference type="PANTHER" id="PTHR33392">
    <property type="entry name" value="POLYISOPRENYL-TEICHOIC ACID--PEPTIDOGLYCAN TEICHOIC ACID TRANSFERASE TAGU"/>
    <property type="match status" value="1"/>
</dbReference>
<evidence type="ECO:0000256" key="3">
    <source>
        <dbReference type="SAM" id="Phobius"/>
    </source>
</evidence>
<name>A0A1G6Z1W3_9ACTN</name>
<keyword evidence="3" id="KW-0472">Membrane</keyword>
<feature type="transmembrane region" description="Helical" evidence="3">
    <location>
        <begin position="135"/>
        <end position="159"/>
    </location>
</feature>
<feature type="region of interest" description="Disordered" evidence="2">
    <location>
        <begin position="452"/>
        <end position="543"/>
    </location>
</feature>
<dbReference type="RefSeq" id="WP_090593215.1">
    <property type="nucleotide sequence ID" value="NZ_LT629688.1"/>
</dbReference>
<sequence>MPADVHDPRTTRPSLLGLVQDPDHLRSRGAWASLRRGLVLLGMTAVLPGSAQLVAGNRAVGTLALRVWFGLWASVLGFLALALVSRHAAVAVLSAGFTWSLLQALVVVAGLAWVGLLVDAWRLSRPIDMHRPHRLGFAALSLGLAFTVGGGAVASAGVLDSQGSLVSHVFAGGGDSEQVAGRYNILLLGADAGANRVGVRPDSITVASVDSETGRTVLISLPRNMEDVPFAEGSPMRALYPNGFTCPEHECMLNSVYTEATAHPELYPGVADPGAQATKEAVEGVTRLRINYYAMVDLKGFEALVDAVGGITLDIGTRVPIGGGTSPVRGYIEPGQDVTLDGGKALWFARSRHGSSDFERMQRQKCVMSAMLDQLDPMTVFTKFSDIAGAGEQIVATDVGGAQVTTLAELANEARQLPIQSASLTPPLIHPGSPDFALARATVAHHVEAAEMLDRGETPGPAPKPATVEEPAPSPSEPAPSDPAPTEQSPAGPAPVETPAEPAPVDEAPGEDVGAQPGEEADAGDEPDTDPNSSDDLSAVCSA</sequence>
<feature type="transmembrane region" description="Helical" evidence="3">
    <location>
        <begin position="37"/>
        <end position="55"/>
    </location>
</feature>
<dbReference type="Pfam" id="PF03816">
    <property type="entry name" value="LytR_cpsA_psr"/>
    <property type="match status" value="1"/>
</dbReference>
<keyword evidence="6" id="KW-1185">Reference proteome</keyword>
<feature type="transmembrane region" description="Helical" evidence="3">
    <location>
        <begin position="101"/>
        <end position="123"/>
    </location>
</feature>
<gene>
    <name evidence="5" type="ORF">SAMN04489747_2145</name>
</gene>
<dbReference type="AlphaFoldDB" id="A0A1G6Z1W3"/>
<organism evidence="5 6">
    <name type="scientific">Auraticoccus monumenti</name>
    <dbReference type="NCBI Taxonomy" id="675864"/>
    <lineage>
        <taxon>Bacteria</taxon>
        <taxon>Bacillati</taxon>
        <taxon>Actinomycetota</taxon>
        <taxon>Actinomycetes</taxon>
        <taxon>Propionibacteriales</taxon>
        <taxon>Propionibacteriaceae</taxon>
        <taxon>Auraticoccus</taxon>
    </lineage>
</organism>
<dbReference type="EMBL" id="LT629688">
    <property type="protein sequence ID" value="SDD95845.1"/>
    <property type="molecule type" value="Genomic_DNA"/>
</dbReference>
<dbReference type="NCBIfam" id="TIGR00350">
    <property type="entry name" value="lytR_cpsA_psr"/>
    <property type="match status" value="1"/>
</dbReference>
<dbReference type="Proteomes" id="UP000198546">
    <property type="component" value="Chromosome i"/>
</dbReference>
<evidence type="ECO:0000256" key="1">
    <source>
        <dbReference type="ARBA" id="ARBA00006068"/>
    </source>
</evidence>
<feature type="compositionally biased region" description="Pro residues" evidence="2">
    <location>
        <begin position="472"/>
        <end position="483"/>
    </location>
</feature>
<dbReference type="InterPro" id="IPR004474">
    <property type="entry name" value="LytR_CpsA_psr"/>
</dbReference>
<feature type="compositionally biased region" description="Low complexity" evidence="2">
    <location>
        <begin position="490"/>
        <end position="507"/>
    </location>
</feature>
<dbReference type="STRING" id="675864.SAMN04489747_2145"/>
<keyword evidence="3" id="KW-1133">Transmembrane helix</keyword>
<feature type="domain" description="Cell envelope-related transcriptional attenuator" evidence="4">
    <location>
        <begin position="200"/>
        <end position="375"/>
    </location>
</feature>
<reference evidence="5 6" key="1">
    <citation type="submission" date="2016-10" db="EMBL/GenBank/DDBJ databases">
        <authorList>
            <person name="de Groot N.N."/>
        </authorList>
    </citation>
    <scope>NUCLEOTIDE SEQUENCE [LARGE SCALE GENOMIC DNA]</scope>
    <source>
        <strain evidence="5 6">MON 2.2</strain>
    </source>
</reference>
<proteinExistence type="inferred from homology"/>
<evidence type="ECO:0000256" key="2">
    <source>
        <dbReference type="SAM" id="MobiDB-lite"/>
    </source>
</evidence>
<evidence type="ECO:0000313" key="6">
    <source>
        <dbReference type="Proteomes" id="UP000198546"/>
    </source>
</evidence>
<feature type="transmembrane region" description="Helical" evidence="3">
    <location>
        <begin position="67"/>
        <end position="89"/>
    </location>
</feature>
<dbReference type="OrthoDB" id="3573673at2"/>
<protein>
    <submittedName>
        <fullName evidence="5">Cell envelope-related function transcriptional attenuator common domain-containing protein</fullName>
    </submittedName>
</protein>
<evidence type="ECO:0000313" key="5">
    <source>
        <dbReference type="EMBL" id="SDD95845.1"/>
    </source>
</evidence>
<dbReference type="PANTHER" id="PTHR33392:SF6">
    <property type="entry name" value="POLYISOPRENYL-TEICHOIC ACID--PEPTIDOGLYCAN TEICHOIC ACID TRANSFERASE TAGU"/>
    <property type="match status" value="1"/>
</dbReference>
<accession>A0A1G6Z1W3</accession>
<evidence type="ECO:0000259" key="4">
    <source>
        <dbReference type="Pfam" id="PF03816"/>
    </source>
</evidence>
<comment type="similarity">
    <text evidence="1">Belongs to the LytR/CpsA/Psr (LCP) family.</text>
</comment>
<dbReference type="InterPro" id="IPR050922">
    <property type="entry name" value="LytR/CpsA/Psr_CW_biosynth"/>
</dbReference>
<dbReference type="Gene3D" id="3.40.630.190">
    <property type="entry name" value="LCP protein"/>
    <property type="match status" value="1"/>
</dbReference>